<keyword evidence="1" id="KW-0472">Membrane</keyword>
<comment type="caution">
    <text evidence="2">The sequence shown here is derived from an EMBL/GenBank/DDBJ whole genome shotgun (WGS) entry which is preliminary data.</text>
</comment>
<keyword evidence="3" id="KW-1185">Reference proteome</keyword>
<feature type="transmembrane region" description="Helical" evidence="1">
    <location>
        <begin position="86"/>
        <end position="107"/>
    </location>
</feature>
<proteinExistence type="predicted"/>
<feature type="transmembrane region" description="Helical" evidence="1">
    <location>
        <begin position="122"/>
        <end position="143"/>
    </location>
</feature>
<keyword evidence="1" id="KW-1133">Transmembrane helix</keyword>
<evidence type="ECO:0000256" key="1">
    <source>
        <dbReference type="SAM" id="Phobius"/>
    </source>
</evidence>
<dbReference type="InterPro" id="IPR036259">
    <property type="entry name" value="MFS_trans_sf"/>
</dbReference>
<feature type="transmembrane region" description="Helical" evidence="1">
    <location>
        <begin position="52"/>
        <end position="74"/>
    </location>
</feature>
<keyword evidence="1" id="KW-0812">Transmembrane</keyword>
<sequence length="147" mass="14232">MVLGGAGPTGRRRPARLQGALVPGGFALTAPASAAVGLALRGGGSGGPGLYVAFAGVGAGPALGFSPTLTGALATVRPEDAADAGGLLVTVTQLGRLLGMATFGTLFLNRLNAPGAYAYADALWVCALASAAASVFGAAAGLLRPRR</sequence>
<dbReference type="SUPFAM" id="SSF103473">
    <property type="entry name" value="MFS general substrate transporter"/>
    <property type="match status" value="1"/>
</dbReference>
<evidence type="ECO:0000313" key="2">
    <source>
        <dbReference type="EMBL" id="GAA2956037.1"/>
    </source>
</evidence>
<evidence type="ECO:0000313" key="3">
    <source>
        <dbReference type="Proteomes" id="UP001500403"/>
    </source>
</evidence>
<protein>
    <recommendedName>
        <fullName evidence="4">Major facilitator superfamily (MFS) profile domain-containing protein</fullName>
    </recommendedName>
</protein>
<feature type="transmembrane region" description="Helical" evidence="1">
    <location>
        <begin position="20"/>
        <end position="40"/>
    </location>
</feature>
<reference evidence="3" key="1">
    <citation type="journal article" date="2019" name="Int. J. Syst. Evol. Microbiol.">
        <title>The Global Catalogue of Microorganisms (GCM) 10K type strain sequencing project: providing services to taxonomists for standard genome sequencing and annotation.</title>
        <authorList>
            <consortium name="The Broad Institute Genomics Platform"/>
            <consortium name="The Broad Institute Genome Sequencing Center for Infectious Disease"/>
            <person name="Wu L."/>
            <person name="Ma J."/>
        </authorList>
    </citation>
    <scope>NUCLEOTIDE SEQUENCE [LARGE SCALE GENOMIC DNA]</scope>
    <source>
        <strain evidence="3">JCM 9088</strain>
    </source>
</reference>
<dbReference type="Proteomes" id="UP001500403">
    <property type="component" value="Unassembled WGS sequence"/>
</dbReference>
<accession>A0ABP6JYY2</accession>
<gene>
    <name evidence="2" type="ORF">GCM10010446_46390</name>
</gene>
<evidence type="ECO:0008006" key="4">
    <source>
        <dbReference type="Google" id="ProtNLM"/>
    </source>
</evidence>
<name>A0ABP6JYY2_9ACTN</name>
<organism evidence="2 3">
    <name type="scientific">Streptomyces enissocaesilis</name>
    <dbReference type="NCBI Taxonomy" id="332589"/>
    <lineage>
        <taxon>Bacteria</taxon>
        <taxon>Bacillati</taxon>
        <taxon>Actinomycetota</taxon>
        <taxon>Actinomycetes</taxon>
        <taxon>Kitasatosporales</taxon>
        <taxon>Streptomycetaceae</taxon>
        <taxon>Streptomyces</taxon>
        <taxon>Streptomyces rochei group</taxon>
    </lineage>
</organism>
<dbReference type="RefSeq" id="WP_344497478.1">
    <property type="nucleotide sequence ID" value="NZ_BAAAUD010000047.1"/>
</dbReference>
<dbReference type="EMBL" id="BAAAUD010000047">
    <property type="protein sequence ID" value="GAA2956037.1"/>
    <property type="molecule type" value="Genomic_DNA"/>
</dbReference>